<dbReference type="InterPro" id="IPR038138">
    <property type="entry name" value="PPS/PS_sf"/>
</dbReference>
<evidence type="ECO:0000256" key="3">
    <source>
        <dbReference type="ARBA" id="ARBA00022840"/>
    </source>
</evidence>
<dbReference type="EMBL" id="LHXV01000122">
    <property type="protein sequence ID" value="KXA99008.1"/>
    <property type="molecule type" value="Genomic_DNA"/>
</dbReference>
<dbReference type="PATRIC" id="fig|1698271.3.peg.325"/>
<dbReference type="PANTHER" id="PTHR40695:SF1">
    <property type="entry name" value="4-PHOSPHOPANTOATE--BETA-ALANINE LIGASE"/>
    <property type="match status" value="1"/>
</dbReference>
<name>A0A133UXV1_9EURY</name>
<feature type="binding site" evidence="5">
    <location>
        <begin position="213"/>
        <end position="214"/>
    </location>
    <ligand>
        <name>ATP</name>
        <dbReference type="ChEBI" id="CHEBI:30616"/>
    </ligand>
</feature>
<comment type="caution">
    <text evidence="6">The sequence shown here is derived from an EMBL/GenBank/DDBJ whole genome shotgun (WGS) entry which is preliminary data.</text>
</comment>
<keyword evidence="1 5" id="KW-0436">Ligase</keyword>
<feature type="binding site" evidence="5">
    <location>
        <position position="52"/>
    </location>
    <ligand>
        <name>ATP</name>
        <dbReference type="ChEBI" id="CHEBI:30616"/>
    </ligand>
</feature>
<dbReference type="UniPathway" id="UPA00241"/>
<keyword evidence="4 5" id="KW-0173">Coenzyme A biosynthesis</keyword>
<comment type="function">
    <text evidence="5">Catalyzes the condensation of (R)-4-phosphopantoate and beta-alanine to 4'-phosphopantothenate in the CoA biosynthesis pathway.</text>
</comment>
<comment type="subunit">
    <text evidence="5">Homodimer.</text>
</comment>
<evidence type="ECO:0000256" key="4">
    <source>
        <dbReference type="ARBA" id="ARBA00022993"/>
    </source>
</evidence>
<evidence type="ECO:0000256" key="2">
    <source>
        <dbReference type="ARBA" id="ARBA00022741"/>
    </source>
</evidence>
<comment type="catalytic activity">
    <reaction evidence="5">
        <text>(R)-4-phosphopantoate + beta-alanine + ATP = (R)-4'-phosphopantothenate + AMP + diphosphate + H(+)</text>
        <dbReference type="Rhea" id="RHEA:27930"/>
        <dbReference type="ChEBI" id="CHEBI:10986"/>
        <dbReference type="ChEBI" id="CHEBI:15378"/>
        <dbReference type="ChEBI" id="CHEBI:30616"/>
        <dbReference type="ChEBI" id="CHEBI:33019"/>
        <dbReference type="ChEBI" id="CHEBI:57966"/>
        <dbReference type="ChEBI" id="CHEBI:61294"/>
        <dbReference type="ChEBI" id="CHEBI:456215"/>
        <dbReference type="EC" id="6.3.2.36"/>
    </reaction>
</comment>
<protein>
    <recommendedName>
        <fullName evidence="5">4-phosphopantoate--beta-alanine ligase</fullName>
        <ecNumber evidence="5">6.3.2.36</ecNumber>
    </recommendedName>
    <alternativeName>
        <fullName evidence="5">Phosphopantothenate synthetase</fullName>
        <shortName evidence="5">PPS</shortName>
    </alternativeName>
</protein>
<dbReference type="Gene3D" id="3.40.50.12640">
    <property type="entry name" value="Phosphopantoate/pantothenate synthetase"/>
    <property type="match status" value="1"/>
</dbReference>
<feature type="binding site" evidence="5">
    <location>
        <position position="30"/>
    </location>
    <ligand>
        <name>ATP</name>
        <dbReference type="ChEBI" id="CHEBI:30616"/>
    </ligand>
</feature>
<evidence type="ECO:0000313" key="6">
    <source>
        <dbReference type="EMBL" id="KXA99008.1"/>
    </source>
</evidence>
<dbReference type="GO" id="GO:0015937">
    <property type="term" value="P:coenzyme A biosynthetic process"/>
    <property type="evidence" value="ECO:0007669"/>
    <property type="project" value="UniProtKB-UniRule"/>
</dbReference>
<dbReference type="NCBIfam" id="NF010324">
    <property type="entry name" value="PRK13761.1"/>
    <property type="match status" value="1"/>
</dbReference>
<dbReference type="PIRSF" id="PIRSF004853">
    <property type="entry name" value="UCP004853"/>
    <property type="match status" value="1"/>
</dbReference>
<dbReference type="EC" id="6.3.2.36" evidence="5"/>
<keyword evidence="2 5" id="KW-0547">Nucleotide-binding</keyword>
<gene>
    <name evidence="6" type="ORF">AKJ41_06125</name>
</gene>
<dbReference type="AlphaFoldDB" id="A0A133UXV1"/>
<dbReference type="PANTHER" id="PTHR40695">
    <property type="entry name" value="4-PHOSPHOPANTOATE--BETA-ALANINE LIGASE"/>
    <property type="match status" value="1"/>
</dbReference>
<dbReference type="GO" id="GO:0016881">
    <property type="term" value="F:acid-amino acid ligase activity"/>
    <property type="evidence" value="ECO:0007669"/>
    <property type="project" value="UniProtKB-UniRule"/>
</dbReference>
<dbReference type="InterPro" id="IPR002855">
    <property type="entry name" value="PPS/PS"/>
</dbReference>
<organism evidence="6 7">
    <name type="scientific">candidate division MSBL1 archaeon SCGC-AAA259O05</name>
    <dbReference type="NCBI Taxonomy" id="1698271"/>
    <lineage>
        <taxon>Archaea</taxon>
        <taxon>Methanobacteriati</taxon>
        <taxon>Methanobacteriota</taxon>
        <taxon>candidate division MSBL1</taxon>
    </lineage>
</organism>
<proteinExistence type="inferred from homology"/>
<reference evidence="6 7" key="1">
    <citation type="journal article" date="2016" name="Sci. Rep.">
        <title>Metabolic traits of an uncultured archaeal lineage -MSBL1- from brine pools of the Red Sea.</title>
        <authorList>
            <person name="Mwirichia R."/>
            <person name="Alam I."/>
            <person name="Rashid M."/>
            <person name="Vinu M."/>
            <person name="Ba-Alawi W."/>
            <person name="Anthony Kamau A."/>
            <person name="Kamanda Ngugi D."/>
            <person name="Goker M."/>
            <person name="Klenk H.P."/>
            <person name="Bajic V."/>
            <person name="Stingl U."/>
        </authorList>
    </citation>
    <scope>NUCLEOTIDE SEQUENCE [LARGE SCALE GENOMIC DNA]</scope>
    <source>
        <strain evidence="6">SCGC-AAA259O05</strain>
    </source>
</reference>
<accession>A0A133UXV1</accession>
<keyword evidence="3 5" id="KW-0067">ATP-binding</keyword>
<feature type="binding site" evidence="5">
    <location>
        <begin position="201"/>
        <end position="202"/>
    </location>
    <ligand>
        <name>ATP</name>
        <dbReference type="ChEBI" id="CHEBI:30616"/>
    </ligand>
</feature>
<dbReference type="Proteomes" id="UP000070344">
    <property type="component" value="Unassembled WGS sequence"/>
</dbReference>
<dbReference type="HAMAP" id="MF_02224">
    <property type="entry name" value="PPS"/>
    <property type="match status" value="1"/>
</dbReference>
<feature type="binding site" evidence="5">
    <location>
        <begin position="195"/>
        <end position="197"/>
    </location>
    <ligand>
        <name>ATP</name>
        <dbReference type="ChEBI" id="CHEBI:30616"/>
    </ligand>
</feature>
<evidence type="ECO:0000313" key="7">
    <source>
        <dbReference type="Proteomes" id="UP000070344"/>
    </source>
</evidence>
<comment type="similarity">
    <text evidence="5">Belongs to the archaeal phosphopantothenate synthetase family.</text>
</comment>
<sequence length="266" mass="29549">MAKIGELNKGSYVVYNGEPDHPRAESLKIRKKLAEGFKKGLVTPEGLSAHGRGEAFDYILGEKTTEQAKKAIKAGAAEILLADEPVFSVNGNVAALVPEEIAKINEKGGIQVEVNLFHESEDRKRKIGKYLKEKGVEKVLGTEIEYLTDISEIQSQRRKVDERGIKRADTVIIPLEDGDRAKALKKLGKRTITIDLNPLSRTAKAADVTIVDNIIRALPLLTEKIDKLCQTPSKKLEKILADFDNKRNLNLTIQSMLNRLEKLSEN</sequence>
<evidence type="ECO:0000256" key="1">
    <source>
        <dbReference type="ARBA" id="ARBA00022598"/>
    </source>
</evidence>
<comment type="pathway">
    <text evidence="5">Cofactor biosynthesis; coenzyme A biosynthesis.</text>
</comment>
<evidence type="ECO:0000256" key="5">
    <source>
        <dbReference type="HAMAP-Rule" id="MF_02224"/>
    </source>
</evidence>
<dbReference type="Pfam" id="PF02006">
    <property type="entry name" value="PPS_PS"/>
    <property type="match status" value="1"/>
</dbReference>
<keyword evidence="7" id="KW-1185">Reference proteome</keyword>
<dbReference type="GO" id="GO:0005524">
    <property type="term" value="F:ATP binding"/>
    <property type="evidence" value="ECO:0007669"/>
    <property type="project" value="UniProtKB-KW"/>
</dbReference>